<dbReference type="Gene3D" id="2.130.10.10">
    <property type="entry name" value="YVTN repeat-like/Quinoprotein amine dehydrogenase"/>
    <property type="match status" value="1"/>
</dbReference>
<sequence length="1575" mass="182185">MKFGKSHDFVFVGKETIATASGIYVSFLDLNTRERRIERFDNKERGDGASCLAGHPTVSMFSVVERKYNPKISIFMYPTLQRISRCILPDKVNGYLSCSFAGTEYLISLTTFPDFQLIVWLWRTGKHVAMLNTKIDNLNQEISCSPNPPHLISQLGIDDNTLSVYQVRTCSKIVSIHQVNTLVPEHRIVSSSWTLEGNLFISDEFGNVWLVAIEANKLYSVVKSKIYEHPKNKSIVITHKSGVIIVNPNSEITFYKKTSADWNVAWKFIWSISTFYSVQVGKQHYFKDRILLHSKNGEIFEICTLHDNIPHIEVIYADEIEYKALFSIYQHTDHVAAVDRLDRLCIFELLTGKLTAKLSLQHHGEVLHVDSHPTLPMLASCSATGNCILIDIMKASLPKICNCFHLYGNLLDKIKFSYHGELLGIGNSQTGMMFVIGKRYKQERVNVLGFIEIDGYIADFLIYEESYDRFKILILTTTISSMASIGGNKIIIYTCENSIEFCIHAVCMIDILRPFRALYHGCKPLDILGVPSLNKHLHKMEIETDFQDVILTDALLSMHQLRNIGIYVTDSRIVTYGYDGLIIVRDNTELRKVIAIFMPHHRTQGGVKRAISSQFGEMIVSLGRNGDLVANRIRLPETKTNLTETETMSVYLTIENFTSDPNEQYDQGNNTWLDNLIAAKLKAEYDEALPLRTSILTDLEKIKTQIRELLDINENKPLDAQLLISAFDLDREARQRKIKEARLERDKLYRNLEDDCAQRDQVASNLREMFWEPLKVKPCALRSIGGDTIVQNYSLVASTQKMNDFKVWNKLSSDTDEFLYRDDVYDGSVVKGNDSKQKSTVIFDKKSSTTNAESKIYQTAKRWHTLADDDEKLYIAGITTHKWIKDESITSTHQLLTPCDSSLEAILQKDVIIEYRERKLKMHFNELFEEMKRAKECVLKCAKERINKLQYCASELKTMFGIDSILESIKAPSWNVDEIPDYVITIKDYEVFEKQSRQGELKIIDENGEDKHENEKTSNFYEIALEKMMDGVLELKWEDEVKTEIPVPDCLIKSPSKYTEEDIATITSYKLKVQALQKEREKYKVILQADIIETKDILQRDIAAFNEKLKDLELKKIQIESAILQERLTRLRAIQRYRTVVDSRKKIACFTNEELAPTTQEARRLAEESNSLEMVVSELKARYDNLCKADKRQEVKFRGEFAEVKQPIVEHLFRHYKKRPRAGRLTTTSVTYLTEVARCIVSSEKSDILPDECLDFLKGIDALDSMPRNLPPQVNVEYWQMMCRLRRMKIEMELKVTCCAVEMAEAEQTLSFYQKTMQSTDNAVACKKVSLDDMEKFLLQLVQEIEVQLILKMGQIEVPLRGYPSDYANAVLVTREELLRVNDCIVETGKRKLAAMHKSMHLQKVVSQHEWQHVCEKMTMEDLQRDLKDIREFKITRNVLEFLSNSPYSVNLERDYEKMQVNLQIFQNKCREFLVLEQARLKETKVQMAKWKKKNDKKSQEIKTKSSDIEERRRLLDDPHRKRDKESRRIRLAAIARRTKLVMKAEANYEQLLILHAHLEVLKLRTYPTLQFKTT</sequence>
<evidence type="ECO:0000256" key="1">
    <source>
        <dbReference type="ARBA" id="ARBA00004430"/>
    </source>
</evidence>
<keyword evidence="4" id="KW-0677">Repeat</keyword>
<dbReference type="PANTHER" id="PTHR14885">
    <property type="entry name" value="CILIA- AND FLAGELLA-ASSOCIATED PROTEIN 43-RELATED"/>
    <property type="match status" value="1"/>
</dbReference>
<dbReference type="GO" id="GO:0003341">
    <property type="term" value="P:cilium movement"/>
    <property type="evidence" value="ECO:0007669"/>
    <property type="project" value="UniProtKB-ARBA"/>
</dbReference>
<dbReference type="Pfam" id="PF25828">
    <property type="entry name" value="CC_Cfap43"/>
    <property type="match status" value="1"/>
</dbReference>
<feature type="compositionally biased region" description="Basic and acidic residues" evidence="11">
    <location>
        <begin position="1497"/>
        <end position="1522"/>
    </location>
</feature>
<evidence type="ECO:0000256" key="9">
    <source>
        <dbReference type="ARBA" id="ARBA00023662"/>
    </source>
</evidence>
<dbReference type="InterPro" id="IPR036322">
    <property type="entry name" value="WD40_repeat_dom_sf"/>
</dbReference>
<evidence type="ECO:0000256" key="11">
    <source>
        <dbReference type="SAM" id="MobiDB-lite"/>
    </source>
</evidence>
<evidence type="ECO:0000256" key="7">
    <source>
        <dbReference type="ARBA" id="ARBA00023273"/>
    </source>
</evidence>
<proteinExistence type="inferred from homology"/>
<dbReference type="SUPFAM" id="SSF50978">
    <property type="entry name" value="WD40 repeat-like"/>
    <property type="match status" value="2"/>
</dbReference>
<evidence type="ECO:0000256" key="2">
    <source>
        <dbReference type="ARBA" id="ARBA00022490"/>
    </source>
</evidence>
<keyword evidence="7" id="KW-0966">Cell projection</keyword>
<dbReference type="GO" id="GO:0005930">
    <property type="term" value="C:axoneme"/>
    <property type="evidence" value="ECO:0007669"/>
    <property type="project" value="UniProtKB-SubCell"/>
</dbReference>
<keyword evidence="2" id="KW-0963">Cytoplasm</keyword>
<organism evidence="12 13">
    <name type="scientific">Cyphomyrmex costatus</name>
    <dbReference type="NCBI Taxonomy" id="456900"/>
    <lineage>
        <taxon>Eukaryota</taxon>
        <taxon>Metazoa</taxon>
        <taxon>Ecdysozoa</taxon>
        <taxon>Arthropoda</taxon>
        <taxon>Hexapoda</taxon>
        <taxon>Insecta</taxon>
        <taxon>Pterygota</taxon>
        <taxon>Neoptera</taxon>
        <taxon>Endopterygota</taxon>
        <taxon>Hymenoptera</taxon>
        <taxon>Apocrita</taxon>
        <taxon>Aculeata</taxon>
        <taxon>Formicoidea</taxon>
        <taxon>Formicidae</taxon>
        <taxon>Myrmicinae</taxon>
        <taxon>Cyphomyrmex</taxon>
    </lineage>
</organism>
<reference evidence="12 13" key="1">
    <citation type="submission" date="2016-03" db="EMBL/GenBank/DDBJ databases">
        <title>Cyphomyrmex costatus WGS genome.</title>
        <authorList>
            <person name="Nygaard S."/>
            <person name="Hu H."/>
            <person name="Boomsma J."/>
            <person name="Zhang G."/>
        </authorList>
    </citation>
    <scope>NUCLEOTIDE SEQUENCE [LARGE SCALE GENOMIC DNA]</scope>
    <source>
        <strain evidence="12">MS0001</strain>
        <tissue evidence="12">Whole body</tissue>
    </source>
</reference>
<dbReference type="STRING" id="456900.A0A151IJA7"/>
<protein>
    <recommendedName>
        <fullName evidence="9">Cilia- and flagella-associated protein 43</fullName>
    </recommendedName>
</protein>
<evidence type="ECO:0000313" key="12">
    <source>
        <dbReference type="EMBL" id="KYN02603.1"/>
    </source>
</evidence>
<evidence type="ECO:0000256" key="10">
    <source>
        <dbReference type="SAM" id="Coils"/>
    </source>
</evidence>
<dbReference type="EMBL" id="KQ977453">
    <property type="protein sequence ID" value="KYN02603.1"/>
    <property type="molecule type" value="Genomic_DNA"/>
</dbReference>
<dbReference type="GO" id="GO:0060271">
    <property type="term" value="P:cilium assembly"/>
    <property type="evidence" value="ECO:0007669"/>
    <property type="project" value="TreeGrafter"/>
</dbReference>
<keyword evidence="6" id="KW-0206">Cytoskeleton</keyword>
<evidence type="ECO:0000313" key="13">
    <source>
        <dbReference type="Proteomes" id="UP000078542"/>
    </source>
</evidence>
<comment type="subcellular location">
    <subcellularLocation>
        <location evidence="1">Cytoplasm</location>
        <location evidence="1">Cytoskeleton</location>
        <location evidence="1">Cilium axoneme</location>
    </subcellularLocation>
</comment>
<keyword evidence="5 10" id="KW-0175">Coiled coil</keyword>
<dbReference type="PANTHER" id="PTHR14885:SF1">
    <property type="entry name" value="CILIA- AND FLAGELLA-ASSOCIATED PROTEIN 43"/>
    <property type="match status" value="1"/>
</dbReference>
<gene>
    <name evidence="12" type="ORF">ALC62_06574</name>
</gene>
<keyword evidence="3" id="KW-0853">WD repeat</keyword>
<keyword evidence="13" id="KW-1185">Reference proteome</keyword>
<evidence type="ECO:0000256" key="3">
    <source>
        <dbReference type="ARBA" id="ARBA00022574"/>
    </source>
</evidence>
<evidence type="ECO:0000256" key="5">
    <source>
        <dbReference type="ARBA" id="ARBA00023054"/>
    </source>
</evidence>
<dbReference type="Proteomes" id="UP000078542">
    <property type="component" value="Unassembled WGS sequence"/>
</dbReference>
<feature type="coiled-coil region" evidence="10">
    <location>
        <begin position="1095"/>
        <end position="1122"/>
    </location>
</feature>
<name>A0A151IJA7_9HYME</name>
<dbReference type="InterPro" id="IPR015943">
    <property type="entry name" value="WD40/YVTN_repeat-like_dom_sf"/>
</dbReference>
<evidence type="ECO:0000256" key="6">
    <source>
        <dbReference type="ARBA" id="ARBA00023212"/>
    </source>
</evidence>
<accession>A0A151IJA7</accession>
<feature type="region of interest" description="Disordered" evidence="11">
    <location>
        <begin position="1492"/>
        <end position="1522"/>
    </location>
</feature>
<evidence type="ECO:0000256" key="4">
    <source>
        <dbReference type="ARBA" id="ARBA00022737"/>
    </source>
</evidence>
<comment type="similarity">
    <text evidence="8">Belongs to the CFAP43 family.</text>
</comment>
<evidence type="ECO:0000256" key="8">
    <source>
        <dbReference type="ARBA" id="ARBA00023605"/>
    </source>
</evidence>